<reference evidence="13" key="1">
    <citation type="submission" date="2015-07" db="EMBL/GenBank/DDBJ databases">
        <title>Transcriptome Assembly of Anthurium amnicola.</title>
        <authorList>
            <person name="Suzuki J."/>
        </authorList>
    </citation>
    <scope>NUCLEOTIDE SEQUENCE</scope>
</reference>
<evidence type="ECO:0000256" key="8">
    <source>
        <dbReference type="ARBA" id="ARBA00023159"/>
    </source>
</evidence>
<dbReference type="GO" id="GO:0016020">
    <property type="term" value="C:membrane"/>
    <property type="evidence" value="ECO:0007669"/>
    <property type="project" value="UniProtKB-SubCell"/>
</dbReference>
<protein>
    <submittedName>
        <fullName evidence="13">NAC domain-containing protein 78</fullName>
    </submittedName>
</protein>
<evidence type="ECO:0000313" key="13">
    <source>
        <dbReference type="EMBL" id="JAT50696.1"/>
    </source>
</evidence>
<dbReference type="PANTHER" id="PTHR31744">
    <property type="entry name" value="PROTEIN CUP-SHAPED COTYLEDON 2-RELATED"/>
    <property type="match status" value="1"/>
</dbReference>
<keyword evidence="4 11" id="KW-1133">Transmembrane helix</keyword>
<keyword evidence="6" id="KW-0238">DNA-binding</keyword>
<feature type="non-terminal residue" evidence="13">
    <location>
        <position position="1"/>
    </location>
</feature>
<evidence type="ECO:0000256" key="10">
    <source>
        <dbReference type="ARBA" id="ARBA00023242"/>
    </source>
</evidence>
<keyword evidence="8" id="KW-0010">Activator</keyword>
<evidence type="ECO:0000259" key="12">
    <source>
        <dbReference type="PROSITE" id="PS51005"/>
    </source>
</evidence>
<dbReference type="Gene3D" id="2.170.150.80">
    <property type="entry name" value="NAC domain"/>
    <property type="match status" value="1"/>
</dbReference>
<keyword evidence="9" id="KW-0804">Transcription</keyword>
<dbReference type="PROSITE" id="PS51005">
    <property type="entry name" value="NAC"/>
    <property type="match status" value="1"/>
</dbReference>
<dbReference type="GO" id="GO:0006355">
    <property type="term" value="P:regulation of DNA-templated transcription"/>
    <property type="evidence" value="ECO:0007669"/>
    <property type="project" value="InterPro"/>
</dbReference>
<evidence type="ECO:0000256" key="2">
    <source>
        <dbReference type="ARBA" id="ARBA00004167"/>
    </source>
</evidence>
<dbReference type="Pfam" id="PF02365">
    <property type="entry name" value="NAM"/>
    <property type="match status" value="1"/>
</dbReference>
<dbReference type="AlphaFoldDB" id="A0A1D1Y7V7"/>
<evidence type="ECO:0000256" key="4">
    <source>
        <dbReference type="ARBA" id="ARBA00022989"/>
    </source>
</evidence>
<dbReference type="InterPro" id="IPR003441">
    <property type="entry name" value="NAC-dom"/>
</dbReference>
<keyword evidence="7 11" id="KW-0472">Membrane</keyword>
<dbReference type="PANTHER" id="PTHR31744:SF216">
    <property type="entry name" value="NAC TRANSCRIPTION FACTOR"/>
    <property type="match status" value="1"/>
</dbReference>
<dbReference type="GO" id="GO:0000976">
    <property type="term" value="F:transcription cis-regulatory region binding"/>
    <property type="evidence" value="ECO:0007669"/>
    <property type="project" value="UniProtKB-ARBA"/>
</dbReference>
<feature type="transmembrane region" description="Helical" evidence="11">
    <location>
        <begin position="517"/>
        <end position="539"/>
    </location>
</feature>
<feature type="domain" description="NAC" evidence="12">
    <location>
        <begin position="1"/>
        <end position="145"/>
    </location>
</feature>
<dbReference type="GO" id="GO:0005634">
    <property type="term" value="C:nucleus"/>
    <property type="evidence" value="ECO:0007669"/>
    <property type="project" value="UniProtKB-SubCell"/>
</dbReference>
<evidence type="ECO:0000256" key="7">
    <source>
        <dbReference type="ARBA" id="ARBA00023136"/>
    </source>
</evidence>
<keyword evidence="10" id="KW-0539">Nucleus</keyword>
<comment type="subcellular location">
    <subcellularLocation>
        <location evidence="2">Membrane</location>
        <topology evidence="2">Single-pass membrane protein</topology>
    </subcellularLocation>
    <subcellularLocation>
        <location evidence="1">Nucleus</location>
    </subcellularLocation>
</comment>
<evidence type="ECO:0000256" key="1">
    <source>
        <dbReference type="ARBA" id="ARBA00004123"/>
    </source>
</evidence>
<keyword evidence="5" id="KW-0805">Transcription regulation</keyword>
<dbReference type="EMBL" id="GDJX01017240">
    <property type="protein sequence ID" value="JAT50696.1"/>
    <property type="molecule type" value="Transcribed_RNA"/>
</dbReference>
<dbReference type="InterPro" id="IPR036093">
    <property type="entry name" value="NAC_dom_sf"/>
</dbReference>
<accession>A0A1D1Y7V7</accession>
<evidence type="ECO:0000256" key="6">
    <source>
        <dbReference type="ARBA" id="ARBA00023125"/>
    </source>
</evidence>
<evidence type="ECO:0000256" key="9">
    <source>
        <dbReference type="ARBA" id="ARBA00023163"/>
    </source>
</evidence>
<evidence type="ECO:0000256" key="5">
    <source>
        <dbReference type="ARBA" id="ARBA00023015"/>
    </source>
</evidence>
<proteinExistence type="predicted"/>
<dbReference type="FunFam" id="2.170.150.80:FF:000002">
    <property type="entry name" value="Nac domain-containing protein 86"/>
    <property type="match status" value="1"/>
</dbReference>
<keyword evidence="3 11" id="KW-0812">Transmembrane</keyword>
<evidence type="ECO:0000256" key="3">
    <source>
        <dbReference type="ARBA" id="ARBA00022692"/>
    </source>
</evidence>
<evidence type="ECO:0000256" key="11">
    <source>
        <dbReference type="SAM" id="Phobius"/>
    </source>
</evidence>
<dbReference type="SUPFAM" id="SSF101941">
    <property type="entry name" value="NAC domain"/>
    <property type="match status" value="1"/>
</dbReference>
<sequence length="552" mass="61551">FHPTDEELVLYYLKRKICRRRIRPQMIAEVDVYKCEPWELREKSILQTGDKQWYFFSPRDRKYPNGWRSNRATQSGYWKATGKDRAITHNSRTVGMKKTLVFYQGRAPHGKRTDWVMHEHIMDEQELMTLNNVQDSFALYKVFEKSGPGPRNGEQYGAPFREEEWVDDDQQDDTVTIAVDGESTPSILPSNDVTATPRNLAQVSPPMDELEMFLLHVELENDPGTSQLQSNQQSDFLVSLSEADAEAEVQSHILESVLIEASPIEESDVWGHEEPVGSEATFQTAQYAAVQVQPSTVLNTTPEFITFDRGQEYKVDDFLEIGDLGDCVPGFQAFEGASSKNYFHGNDVFFDPCEDFFPPMGLPETAEYIDQTTIQPYQGDFTGNGIQNQVGQVTDQLWTYDLNPDGSIVLVPNQGVIAPSISGELAVGISTNEVQQTLHDRVTNGEGTSNSWMNSLSSMLINAVPTKPAFASENESVGRALERVSSLGRRCVGARNRESEKGEGTHVGRGEGHDKGLLFLSCLVVLGAVFWVLTIGAALKVLKAIAGRFVSS</sequence>
<gene>
    <name evidence="13" type="primary">NAC078_4</name>
    <name evidence="13" type="ORF">g.111668</name>
</gene>
<organism evidence="13">
    <name type="scientific">Anthurium amnicola</name>
    <dbReference type="NCBI Taxonomy" id="1678845"/>
    <lineage>
        <taxon>Eukaryota</taxon>
        <taxon>Viridiplantae</taxon>
        <taxon>Streptophyta</taxon>
        <taxon>Embryophyta</taxon>
        <taxon>Tracheophyta</taxon>
        <taxon>Spermatophyta</taxon>
        <taxon>Magnoliopsida</taxon>
        <taxon>Liliopsida</taxon>
        <taxon>Araceae</taxon>
        <taxon>Pothoideae</taxon>
        <taxon>Potheae</taxon>
        <taxon>Anthurium</taxon>
    </lineage>
</organism>
<name>A0A1D1Y7V7_9ARAE</name>